<proteinExistence type="predicted"/>
<gene>
    <name evidence="1" type="ORF">EVOR1521_LOCUS27872</name>
</gene>
<evidence type="ECO:0008006" key="3">
    <source>
        <dbReference type="Google" id="ProtNLM"/>
    </source>
</evidence>
<dbReference type="Proteomes" id="UP001178507">
    <property type="component" value="Unassembled WGS sequence"/>
</dbReference>
<keyword evidence="2" id="KW-1185">Reference proteome</keyword>
<evidence type="ECO:0000313" key="2">
    <source>
        <dbReference type="Proteomes" id="UP001178507"/>
    </source>
</evidence>
<comment type="caution">
    <text evidence="1">The sequence shown here is derived from an EMBL/GenBank/DDBJ whole genome shotgun (WGS) entry which is preliminary data.</text>
</comment>
<dbReference type="InterPro" id="IPR046341">
    <property type="entry name" value="SET_dom_sf"/>
</dbReference>
<dbReference type="Gene3D" id="3.90.1410.10">
    <property type="entry name" value="set domain protein methyltransferase, domain 1"/>
    <property type="match status" value="1"/>
</dbReference>
<dbReference type="GO" id="GO:0016279">
    <property type="term" value="F:protein-lysine N-methyltransferase activity"/>
    <property type="evidence" value="ECO:0007669"/>
    <property type="project" value="TreeGrafter"/>
</dbReference>
<dbReference type="EMBL" id="CAUJNA010003599">
    <property type="protein sequence ID" value="CAJ1405736.1"/>
    <property type="molecule type" value="Genomic_DNA"/>
</dbReference>
<accession>A0AA36JIL6</accession>
<dbReference type="AlphaFoldDB" id="A0AA36JIL6"/>
<dbReference type="InterPro" id="IPR050600">
    <property type="entry name" value="SETD3_SETD6_MTase"/>
</dbReference>
<reference evidence="1" key="1">
    <citation type="submission" date="2023-08" db="EMBL/GenBank/DDBJ databases">
        <authorList>
            <person name="Chen Y."/>
            <person name="Shah S."/>
            <person name="Dougan E. K."/>
            <person name="Thang M."/>
            <person name="Chan C."/>
        </authorList>
    </citation>
    <scope>NUCLEOTIDE SEQUENCE</scope>
</reference>
<dbReference type="CDD" id="cd10527">
    <property type="entry name" value="SET_LSMT"/>
    <property type="match status" value="1"/>
</dbReference>
<dbReference type="PANTHER" id="PTHR13271:SF151">
    <property type="entry name" value="SET DOMAIN-CONTAINING PROTEIN 4"/>
    <property type="match status" value="1"/>
</dbReference>
<organism evidence="1 2">
    <name type="scientific">Effrenium voratum</name>
    <dbReference type="NCBI Taxonomy" id="2562239"/>
    <lineage>
        <taxon>Eukaryota</taxon>
        <taxon>Sar</taxon>
        <taxon>Alveolata</taxon>
        <taxon>Dinophyceae</taxon>
        <taxon>Suessiales</taxon>
        <taxon>Symbiodiniaceae</taxon>
        <taxon>Effrenium</taxon>
    </lineage>
</organism>
<evidence type="ECO:0000313" key="1">
    <source>
        <dbReference type="EMBL" id="CAJ1405736.1"/>
    </source>
</evidence>
<protein>
    <recommendedName>
        <fullName evidence="3">SET domain-containing protein</fullName>
    </recommendedName>
</protein>
<name>A0AA36JIL6_9DINO</name>
<dbReference type="PANTHER" id="PTHR13271">
    <property type="entry name" value="UNCHARACTERIZED PUTATIVE METHYLTRANSFERASE"/>
    <property type="match status" value="1"/>
</dbReference>
<sequence length="399" mass="44795">MEGLEAWIRRHGRCEAVAFQVGSRGRGAFAAESLQGVEELCRLPAKLLITEARAAAGLPWGAQLREAAEEFTGAPGLLVLTSFLLHEDAKKHAASESACDSFYAPYYRALPKDLNTPMLWPEAWHPNCIRGSHLERLIKAKRHSLALEFTLLQSHHEKPISWEDFLWARSIVASRAYALPELHRCLVPWADLLNHGTAEEELLQSYGRKPNALLLLDYGFVLPYAHAVVSLPLRPPAKEAQLAQHIWRRLGGRDRETSLEVDSASWTKLLPLWRAASLEGRETIPEEAEVLTQRVKDVWEISLEIRALRRFQEACDAALQKLQPAEAGAPAKAEWEIFAERCCTQVVQEERSLLNWFSWLIEAALSCLEGPRRDWPGLDGPSEVTAYLGQLQAMSAPHS</sequence>
<dbReference type="SUPFAM" id="SSF82199">
    <property type="entry name" value="SET domain"/>
    <property type="match status" value="1"/>
</dbReference>